<dbReference type="EC" id="1.8.1.7" evidence="3"/>
<dbReference type="PRINTS" id="PR00411">
    <property type="entry name" value="PNDRDTASEI"/>
</dbReference>
<feature type="domain" description="Pyridine nucleotide-disulphide oxidoreductase dimerisation" evidence="9">
    <location>
        <begin position="6"/>
        <end position="114"/>
    </location>
</feature>
<evidence type="ECO:0000256" key="5">
    <source>
        <dbReference type="ARBA" id="ARBA00022827"/>
    </source>
</evidence>
<dbReference type="GO" id="GO:0005739">
    <property type="term" value="C:mitochondrion"/>
    <property type="evidence" value="ECO:0007669"/>
    <property type="project" value="TreeGrafter"/>
</dbReference>
<dbReference type="GO" id="GO:0045454">
    <property type="term" value="P:cell redox homeostasis"/>
    <property type="evidence" value="ECO:0007669"/>
    <property type="project" value="InterPro"/>
</dbReference>
<dbReference type="InterPro" id="IPR004099">
    <property type="entry name" value="Pyr_nucl-diS_OxRdtase_dimer"/>
</dbReference>
<keyword evidence="6" id="KW-0560">Oxidoreductase</keyword>
<evidence type="ECO:0000256" key="4">
    <source>
        <dbReference type="ARBA" id="ARBA00022630"/>
    </source>
</evidence>
<evidence type="ECO:0000256" key="7">
    <source>
        <dbReference type="ARBA" id="ARBA00023157"/>
    </source>
</evidence>
<dbReference type="EMBL" id="GDHC01002470">
    <property type="protein sequence ID" value="JAQ16159.1"/>
    <property type="molecule type" value="Transcribed_RNA"/>
</dbReference>
<keyword evidence="4" id="KW-0285">Flavoprotein</keyword>
<keyword evidence="7" id="KW-1015">Disulfide bond</keyword>
<accession>A0A0A9WCU9</accession>
<keyword evidence="8" id="KW-0676">Redox-active center</keyword>
<evidence type="ECO:0000313" key="10">
    <source>
        <dbReference type="EMBL" id="JAG02675.1"/>
    </source>
</evidence>
<dbReference type="AlphaFoldDB" id="A0A0A9WCU9"/>
<dbReference type="SUPFAM" id="SSF55424">
    <property type="entry name" value="FAD/NAD-linked reductases, dimerisation (C-terminal) domain"/>
    <property type="match status" value="1"/>
</dbReference>
<organism evidence="10">
    <name type="scientific">Lygus hesperus</name>
    <name type="common">Western plant bug</name>
    <dbReference type="NCBI Taxonomy" id="30085"/>
    <lineage>
        <taxon>Eukaryota</taxon>
        <taxon>Metazoa</taxon>
        <taxon>Ecdysozoa</taxon>
        <taxon>Arthropoda</taxon>
        <taxon>Hexapoda</taxon>
        <taxon>Insecta</taxon>
        <taxon>Pterygota</taxon>
        <taxon>Neoptera</taxon>
        <taxon>Paraneoptera</taxon>
        <taxon>Hemiptera</taxon>
        <taxon>Heteroptera</taxon>
        <taxon>Panheteroptera</taxon>
        <taxon>Cimicomorpha</taxon>
        <taxon>Miridae</taxon>
        <taxon>Mirini</taxon>
        <taxon>Lygus</taxon>
    </lineage>
</organism>
<evidence type="ECO:0000256" key="3">
    <source>
        <dbReference type="ARBA" id="ARBA00012607"/>
    </source>
</evidence>
<dbReference type="GO" id="GO:0005829">
    <property type="term" value="C:cytosol"/>
    <property type="evidence" value="ECO:0007669"/>
    <property type="project" value="TreeGrafter"/>
</dbReference>
<evidence type="ECO:0000256" key="1">
    <source>
        <dbReference type="ARBA" id="ARBA00001974"/>
    </source>
</evidence>
<dbReference type="GO" id="GO:0006749">
    <property type="term" value="P:glutathione metabolic process"/>
    <property type="evidence" value="ECO:0007669"/>
    <property type="project" value="TreeGrafter"/>
</dbReference>
<protein>
    <recommendedName>
        <fullName evidence="3">glutathione-disulfide reductase</fullName>
        <ecNumber evidence="3">1.8.1.7</ecNumber>
    </recommendedName>
</protein>
<proteinExistence type="inferred from homology"/>
<dbReference type="GO" id="GO:0034599">
    <property type="term" value="P:cellular response to oxidative stress"/>
    <property type="evidence" value="ECO:0007669"/>
    <property type="project" value="TreeGrafter"/>
</dbReference>
<dbReference type="PANTHER" id="PTHR42737">
    <property type="entry name" value="GLUTATHIONE REDUCTASE"/>
    <property type="match status" value="1"/>
</dbReference>
<evidence type="ECO:0000313" key="12">
    <source>
        <dbReference type="EMBL" id="JAQ16159.1"/>
    </source>
</evidence>
<dbReference type="Pfam" id="PF02852">
    <property type="entry name" value="Pyr_redox_dim"/>
    <property type="match status" value="1"/>
</dbReference>
<comment type="cofactor">
    <cofactor evidence="1">
        <name>FAD</name>
        <dbReference type="ChEBI" id="CHEBI:57692"/>
    </cofactor>
</comment>
<name>A0A0A9WCU9_LYGHE</name>
<dbReference type="Gene3D" id="3.30.390.30">
    <property type="match status" value="1"/>
</dbReference>
<evidence type="ECO:0000259" key="9">
    <source>
        <dbReference type="Pfam" id="PF02852"/>
    </source>
</evidence>
<gene>
    <name evidence="10" type="primary">GSR_1</name>
    <name evidence="11" type="synonym">GSR_0</name>
    <name evidence="11" type="ORF">CM83_5534</name>
    <name evidence="10" type="ORF">CM83_5536</name>
    <name evidence="12" type="ORF">g.7171</name>
</gene>
<comment type="similarity">
    <text evidence="2">Belongs to the class-I pyridine nucleotide-disulfide oxidoreductase family.</text>
</comment>
<dbReference type="InterPro" id="IPR016156">
    <property type="entry name" value="FAD/NAD-linked_Rdtase_dimer_sf"/>
</dbReference>
<reference evidence="10" key="2">
    <citation type="submission" date="2014-07" db="EMBL/GenBank/DDBJ databases">
        <authorList>
            <person name="Hull J."/>
        </authorList>
    </citation>
    <scope>NUCLEOTIDE SEQUENCE</scope>
</reference>
<dbReference type="EMBL" id="GBHO01040927">
    <property type="protein sequence ID" value="JAG02677.1"/>
    <property type="molecule type" value="Transcribed_RNA"/>
</dbReference>
<dbReference type="GO" id="GO:0050660">
    <property type="term" value="F:flavin adenine dinucleotide binding"/>
    <property type="evidence" value="ECO:0007669"/>
    <property type="project" value="InterPro"/>
</dbReference>
<evidence type="ECO:0000256" key="8">
    <source>
        <dbReference type="ARBA" id="ARBA00023284"/>
    </source>
</evidence>
<dbReference type="FunFam" id="3.30.390.30:FF:000003">
    <property type="entry name" value="Glutathione reductase"/>
    <property type="match status" value="1"/>
</dbReference>
<dbReference type="InterPro" id="IPR046952">
    <property type="entry name" value="GSHR/TRXR-like"/>
</dbReference>
<evidence type="ECO:0000256" key="6">
    <source>
        <dbReference type="ARBA" id="ARBA00023002"/>
    </source>
</evidence>
<dbReference type="PANTHER" id="PTHR42737:SF2">
    <property type="entry name" value="GLUTATHIONE REDUCTASE"/>
    <property type="match status" value="1"/>
</dbReference>
<dbReference type="GO" id="GO:0004362">
    <property type="term" value="F:glutathione-disulfide reductase (NADPH) activity"/>
    <property type="evidence" value="ECO:0007669"/>
    <property type="project" value="UniProtKB-EC"/>
</dbReference>
<dbReference type="EMBL" id="GBHO01040929">
    <property type="protein sequence ID" value="JAG02675.1"/>
    <property type="molecule type" value="Transcribed_RNA"/>
</dbReference>
<reference evidence="10" key="1">
    <citation type="journal article" date="2014" name="PLoS ONE">
        <title>Transcriptome-Based Identification of ABC Transporters in the Western Tarnished Plant Bug Lygus hesperus.</title>
        <authorList>
            <person name="Hull J.J."/>
            <person name="Chaney K."/>
            <person name="Geib S.M."/>
            <person name="Fabrick J.A."/>
            <person name="Brent C.S."/>
            <person name="Walsh D."/>
            <person name="Lavine L.C."/>
        </authorList>
    </citation>
    <scope>NUCLEOTIDE SEQUENCE</scope>
</reference>
<sequence length="116" mass="12836">MDYTTIPTVVFSHPPIGMVGLTEQQAVEKYGKENIRVFTTKFTPMYYTLVKNKSVGLFKMITHGPEERVVGIHLIGPGCDEMLQGFAVAVVAGLTREQFHDCVAIHPTASEELVLL</sequence>
<evidence type="ECO:0000256" key="2">
    <source>
        <dbReference type="ARBA" id="ARBA00007532"/>
    </source>
</evidence>
<reference evidence="12" key="3">
    <citation type="journal article" date="2016" name="Gigascience">
        <title>De novo construction of an expanded transcriptome assembly for the western tarnished plant bug, Lygus hesperus.</title>
        <authorList>
            <person name="Tassone E.E."/>
            <person name="Geib S.M."/>
            <person name="Hall B."/>
            <person name="Fabrick J.A."/>
            <person name="Brent C.S."/>
            <person name="Hull J.J."/>
        </authorList>
    </citation>
    <scope>NUCLEOTIDE SEQUENCE</scope>
</reference>
<keyword evidence="5" id="KW-0274">FAD</keyword>
<evidence type="ECO:0000313" key="11">
    <source>
        <dbReference type="EMBL" id="JAG02677.1"/>
    </source>
</evidence>